<name>A0ACB6V4E0_9ASCO</name>
<comment type="caution">
    <text evidence="1">The sequence shown here is derived from an EMBL/GenBank/DDBJ whole genome shotgun (WGS) entry which is preliminary data.</text>
</comment>
<accession>A0ACB6V4E0</accession>
<dbReference type="EMBL" id="QVQA01000061">
    <property type="protein sequence ID" value="KAF5097640.1"/>
    <property type="molecule type" value="Genomic_DNA"/>
</dbReference>
<organism evidence="1 2">
    <name type="scientific">Geotrichum galactomycetum</name>
    <dbReference type="NCBI Taxonomy" id="27317"/>
    <lineage>
        <taxon>Eukaryota</taxon>
        <taxon>Fungi</taxon>
        <taxon>Dikarya</taxon>
        <taxon>Ascomycota</taxon>
        <taxon>Saccharomycotina</taxon>
        <taxon>Dipodascomycetes</taxon>
        <taxon>Dipodascales</taxon>
        <taxon>Dipodascaceae</taxon>
        <taxon>Geotrichum</taxon>
    </lineage>
</organism>
<protein>
    <submittedName>
        <fullName evidence="1">Uncharacterized protein</fullName>
    </submittedName>
</protein>
<proteinExistence type="predicted"/>
<evidence type="ECO:0000313" key="1">
    <source>
        <dbReference type="EMBL" id="KAF5097640.1"/>
    </source>
</evidence>
<gene>
    <name evidence="1" type="ORF">D0Z00_002323</name>
</gene>
<reference evidence="1 2" key="1">
    <citation type="journal article" date="2020" name="Front. Microbiol.">
        <title>Phenotypic and Genetic Characterization of the Cheese Ripening Yeast Geotrichum candidum.</title>
        <authorList>
            <person name="Perkins V."/>
            <person name="Vignola S."/>
            <person name="Lessard M.H."/>
            <person name="Plante P.L."/>
            <person name="Corbeil J."/>
            <person name="Dugat-Bony E."/>
            <person name="Frenette M."/>
            <person name="Labrie S."/>
        </authorList>
    </citation>
    <scope>NUCLEOTIDE SEQUENCE [LARGE SCALE GENOMIC DNA]</scope>
    <source>
        <strain evidence="1 2">LMA-1147</strain>
    </source>
</reference>
<evidence type="ECO:0000313" key="2">
    <source>
        <dbReference type="Proteomes" id="UP000744676"/>
    </source>
</evidence>
<sequence>MLLTDMGSHISLKTLKEFWPLVALPIVVLFITYIFGRLSVRFLNQPDYVVPGMVFNNVVAMPLLLMEAISNSDVLLPLLRENESIEKALVRARAYVLLHGIVHNLARFALGPLMLKGGAPSSKADVENVAPAQPILYNEQTEHTRLLGSRVTETADYDTVASFRKRARFLSTSSIDVDEAEAVLGGYRIETDSTGNSKLKRRNTFTGLFSEHIPETAEPLLLPEDPLATPPEPTLARSDSLIFRIIHAVEQFMNPAVVSAILAIIIGVTPFLHYLFYTNVAIASSFTQSIKSIGGLYPALQLFALGSKLTAPLRQPVRKSTIILIAIVRFAISGIISVSIVSFMSSHASPSFWPMDPMLNFVLMITPVGPPAITLAAVAEIAGVSPEEVTAVSRMLLYTYTIAPLVAPTVAVALSIAYQIKP</sequence>
<keyword evidence="2" id="KW-1185">Reference proteome</keyword>
<dbReference type="Proteomes" id="UP000744676">
    <property type="component" value="Unassembled WGS sequence"/>
</dbReference>